<dbReference type="GO" id="GO:0004462">
    <property type="term" value="F:lactoylglutathione lyase activity"/>
    <property type="evidence" value="ECO:0007669"/>
    <property type="project" value="InterPro"/>
</dbReference>
<comment type="caution">
    <text evidence="4">The sequence shown here is derived from an EMBL/GenBank/DDBJ whole genome shotgun (WGS) entry which is preliminary data.</text>
</comment>
<evidence type="ECO:0000313" key="4">
    <source>
        <dbReference type="EMBL" id="OOK69816.1"/>
    </source>
</evidence>
<dbReference type="GO" id="GO:0046872">
    <property type="term" value="F:metal ion binding"/>
    <property type="evidence" value="ECO:0007669"/>
    <property type="project" value="UniProtKB-KW"/>
</dbReference>
<dbReference type="InterPro" id="IPR018146">
    <property type="entry name" value="Glyoxalase_1_CS"/>
</dbReference>
<dbReference type="PROSITE" id="PS00934">
    <property type="entry name" value="GLYOXALASE_I_1"/>
    <property type="match status" value="1"/>
</dbReference>
<feature type="domain" description="VOC" evidence="3">
    <location>
        <begin position="4"/>
        <end position="147"/>
    </location>
</feature>
<dbReference type="InterPro" id="IPR004360">
    <property type="entry name" value="Glyas_Fos-R_dOase_dom"/>
</dbReference>
<dbReference type="PANTHER" id="PTHR43048">
    <property type="entry name" value="METHYLMALONYL-COA EPIMERASE"/>
    <property type="match status" value="1"/>
</dbReference>
<gene>
    <name evidence="4" type="ORF">BZL29_6416</name>
</gene>
<sequence>MITGLAHTGVCVPDCAAAVAFYRDVLGLEVLSPPFVMAGNAIRDDMGELVSDPTMKAAIVGFGGDGDRVLEVIEYLNVDGCGQRAAAALSDHGLTHVGLICDDLDATRAELESKGVRFLVDGIAEVARVRTTWFADPWAWCSSSWRKAGRNDPISRNGTEAAGRGDRSRSRRYRDGHPARRRRLRLHHLRTRRRLRWHLAAQHVPRSRL</sequence>
<dbReference type="GO" id="GO:0046491">
    <property type="term" value="P:L-methylmalonyl-CoA metabolic process"/>
    <property type="evidence" value="ECO:0007669"/>
    <property type="project" value="TreeGrafter"/>
</dbReference>
<dbReference type="PROSITE" id="PS51819">
    <property type="entry name" value="VOC"/>
    <property type="match status" value="1"/>
</dbReference>
<protein>
    <submittedName>
        <fullName evidence="4">Glyoxalase/Bleomycin resistance /Dioxygenase superfamily protein</fullName>
    </submittedName>
</protein>
<organism evidence="4 5">
    <name type="scientific">Mycobacterium kansasii</name>
    <dbReference type="NCBI Taxonomy" id="1768"/>
    <lineage>
        <taxon>Bacteria</taxon>
        <taxon>Bacillati</taxon>
        <taxon>Actinomycetota</taxon>
        <taxon>Actinomycetes</taxon>
        <taxon>Mycobacteriales</taxon>
        <taxon>Mycobacteriaceae</taxon>
        <taxon>Mycobacterium</taxon>
    </lineage>
</organism>
<reference evidence="4 5" key="1">
    <citation type="submission" date="2017-02" db="EMBL/GenBank/DDBJ databases">
        <title>Complete genome sequences of Mycobacterium kansasii strains isolated from rhesus macaques.</title>
        <authorList>
            <person name="Panda A."/>
            <person name="Nagaraj S."/>
            <person name="Zhao X."/>
            <person name="Tettelin H."/>
            <person name="Detolla L.J."/>
        </authorList>
    </citation>
    <scope>NUCLEOTIDE SEQUENCE [LARGE SCALE GENOMIC DNA]</scope>
    <source>
        <strain evidence="4 5">11-3469</strain>
    </source>
</reference>
<evidence type="ECO:0000313" key="5">
    <source>
        <dbReference type="Proteomes" id="UP000188532"/>
    </source>
</evidence>
<keyword evidence="4" id="KW-0560">Oxidoreductase</keyword>
<dbReference type="InterPro" id="IPR051785">
    <property type="entry name" value="MMCE/EMCE_epimerase"/>
</dbReference>
<evidence type="ECO:0000256" key="2">
    <source>
        <dbReference type="SAM" id="MobiDB-lite"/>
    </source>
</evidence>
<dbReference type="Pfam" id="PF00903">
    <property type="entry name" value="Glyoxalase"/>
    <property type="match status" value="1"/>
</dbReference>
<dbReference type="GO" id="GO:0004493">
    <property type="term" value="F:methylmalonyl-CoA epimerase activity"/>
    <property type="evidence" value="ECO:0007669"/>
    <property type="project" value="TreeGrafter"/>
</dbReference>
<dbReference type="AlphaFoldDB" id="A0A1V3WTF9"/>
<feature type="region of interest" description="Disordered" evidence="2">
    <location>
        <begin position="151"/>
        <end position="177"/>
    </location>
</feature>
<proteinExistence type="predicted"/>
<dbReference type="Proteomes" id="UP000188532">
    <property type="component" value="Unassembled WGS sequence"/>
</dbReference>
<evidence type="ECO:0000256" key="1">
    <source>
        <dbReference type="ARBA" id="ARBA00022723"/>
    </source>
</evidence>
<accession>A0A1V3WTF9</accession>
<dbReference type="PANTHER" id="PTHR43048:SF3">
    <property type="entry name" value="METHYLMALONYL-COA EPIMERASE, MITOCHONDRIAL"/>
    <property type="match status" value="1"/>
</dbReference>
<feature type="compositionally biased region" description="Basic and acidic residues" evidence="2">
    <location>
        <begin position="163"/>
        <end position="177"/>
    </location>
</feature>
<keyword evidence="1" id="KW-0479">Metal-binding</keyword>
<dbReference type="InterPro" id="IPR037523">
    <property type="entry name" value="VOC_core"/>
</dbReference>
<dbReference type="STRING" id="1768.B1T50_18130"/>
<dbReference type="InterPro" id="IPR029068">
    <property type="entry name" value="Glyas_Bleomycin-R_OHBP_Dase"/>
</dbReference>
<dbReference type="EMBL" id="MVBN01000007">
    <property type="protein sequence ID" value="OOK69816.1"/>
    <property type="molecule type" value="Genomic_DNA"/>
</dbReference>
<keyword evidence="4" id="KW-0223">Dioxygenase</keyword>
<evidence type="ECO:0000259" key="3">
    <source>
        <dbReference type="PROSITE" id="PS51819"/>
    </source>
</evidence>
<dbReference type="Gene3D" id="3.10.180.10">
    <property type="entry name" value="2,3-Dihydroxybiphenyl 1,2-Dioxygenase, domain 1"/>
    <property type="match status" value="1"/>
</dbReference>
<dbReference type="SUPFAM" id="SSF54593">
    <property type="entry name" value="Glyoxalase/Bleomycin resistance protein/Dihydroxybiphenyl dioxygenase"/>
    <property type="match status" value="1"/>
</dbReference>
<name>A0A1V3WTF9_MYCKA</name>
<dbReference type="GO" id="GO:0051213">
    <property type="term" value="F:dioxygenase activity"/>
    <property type="evidence" value="ECO:0007669"/>
    <property type="project" value="UniProtKB-KW"/>
</dbReference>